<evidence type="ECO:0000313" key="2">
    <source>
        <dbReference type="Proteomes" id="UP000009173"/>
    </source>
</evidence>
<sequence length="134" mass="15103">MPPNNRGRQPQPERTCMMPIKRTSHVHQRPIRGQRIDTHQACAKRFSSRKLAMHSAGILANMMAASHASAKTCLERPQMQPRVNRRVLDTSLCLVGAATGLPHCGYILTAGYVETTPTDRQHPHGKQRRARSRY</sequence>
<dbReference type="KEGG" id="dvl:Dvul_2722"/>
<organism evidence="1 2">
    <name type="scientific">Nitratidesulfovibrio vulgaris (strain DP4)</name>
    <name type="common">Desulfovibrio vulgaris</name>
    <dbReference type="NCBI Taxonomy" id="391774"/>
    <lineage>
        <taxon>Bacteria</taxon>
        <taxon>Pseudomonadati</taxon>
        <taxon>Thermodesulfobacteriota</taxon>
        <taxon>Desulfovibrionia</taxon>
        <taxon>Desulfovibrionales</taxon>
        <taxon>Desulfovibrionaceae</taxon>
        <taxon>Nitratidesulfovibrio</taxon>
    </lineage>
</organism>
<dbReference type="Proteomes" id="UP000009173">
    <property type="component" value="Chromosome"/>
</dbReference>
<dbReference type="HOGENOM" id="CLU_1892877_0_0_7"/>
<proteinExistence type="predicted"/>
<name>A0A0H3ABM8_NITV4</name>
<dbReference type="AlphaFoldDB" id="A0A0H3ABM8"/>
<reference evidence="2" key="1">
    <citation type="journal article" date="2009" name="Environ. Microbiol.">
        <title>Contribution of mobile genetic elements to Desulfovibrio vulgaris genome plasticity.</title>
        <authorList>
            <person name="Walker C.B."/>
            <person name="Stolyar S."/>
            <person name="Chivian D."/>
            <person name="Pinel N."/>
            <person name="Gabster J.A."/>
            <person name="Dehal P.S."/>
            <person name="He Z."/>
            <person name="Yang Z.K."/>
            <person name="Yen H.C."/>
            <person name="Zhou J."/>
            <person name="Wall J.D."/>
            <person name="Hazen T.C."/>
            <person name="Arkin A.P."/>
            <person name="Stahl D.A."/>
        </authorList>
    </citation>
    <scope>NUCLEOTIDE SEQUENCE [LARGE SCALE GENOMIC DNA]</scope>
    <source>
        <strain evidence="2">DP4</strain>
    </source>
</reference>
<evidence type="ECO:0000313" key="1">
    <source>
        <dbReference type="EMBL" id="ABM29733.1"/>
    </source>
</evidence>
<protein>
    <submittedName>
        <fullName evidence="1">Uncharacterized protein</fullName>
    </submittedName>
</protein>
<gene>
    <name evidence="1" type="ordered locus">Dvul_2722</name>
</gene>
<dbReference type="EMBL" id="CP000527">
    <property type="protein sequence ID" value="ABM29733.1"/>
    <property type="molecule type" value="Genomic_DNA"/>
</dbReference>
<accession>A0A0H3ABM8</accession>